<dbReference type="PANTHER" id="PTHR38248">
    <property type="entry name" value="FUNK1 6"/>
    <property type="match status" value="1"/>
</dbReference>
<organism evidence="3 4">
    <name type="scientific">Candolleomyces eurysporus</name>
    <dbReference type="NCBI Taxonomy" id="2828524"/>
    <lineage>
        <taxon>Eukaryota</taxon>
        <taxon>Fungi</taxon>
        <taxon>Dikarya</taxon>
        <taxon>Basidiomycota</taxon>
        <taxon>Agaricomycotina</taxon>
        <taxon>Agaricomycetes</taxon>
        <taxon>Agaricomycetidae</taxon>
        <taxon>Agaricales</taxon>
        <taxon>Agaricineae</taxon>
        <taxon>Psathyrellaceae</taxon>
        <taxon>Candolleomyces</taxon>
    </lineage>
</organism>
<reference evidence="3" key="1">
    <citation type="submission" date="2022-06" db="EMBL/GenBank/DDBJ databases">
        <title>Genome Sequence of Candolleomyces eurysporus.</title>
        <authorList>
            <person name="Buettner E."/>
        </authorList>
    </citation>
    <scope>NUCLEOTIDE SEQUENCE</scope>
    <source>
        <strain evidence="3">VTCC 930004</strain>
    </source>
</reference>
<dbReference type="OrthoDB" id="5592585at2759"/>
<protein>
    <recommendedName>
        <fullName evidence="2">Fungal-type protein kinase domain-containing protein</fullName>
    </recommendedName>
</protein>
<dbReference type="InterPro" id="IPR040976">
    <property type="entry name" value="Pkinase_fungal"/>
</dbReference>
<feature type="non-terminal residue" evidence="3">
    <location>
        <position position="706"/>
    </location>
</feature>
<dbReference type="Pfam" id="PF17667">
    <property type="entry name" value="Pkinase_fungal"/>
    <property type="match status" value="1"/>
</dbReference>
<dbReference type="Gene3D" id="1.10.510.10">
    <property type="entry name" value="Transferase(Phosphotransferase) domain 1"/>
    <property type="match status" value="1"/>
</dbReference>
<accession>A0A9W8MAH0</accession>
<name>A0A9W8MAH0_9AGAR</name>
<dbReference type="Proteomes" id="UP001140091">
    <property type="component" value="Unassembled WGS sequence"/>
</dbReference>
<sequence>MRTRRSTERAGTASQPANQIMKEQRELIIIELEGAYQLEDNTFARSLYHDLASDSAIDSFLKKSRLYDITQRRWKLPQSFTKLFDSNPCAPFFKIVSSIVKHFWRDATAEGTRRVVDTHATDLPHIERRYPNHSSRPSIVIKAEGPSFQLPQTETGDILANLGFSNVAACIEIQVEGSELPALEQAIRVGTYARQIFGQQPNREFVRMLFLTEQHLRLFHFDSSGLQCTPPINFHEEPHTFVRIVVGLSSPNESDLGLDTSVQWTIEDGRKVSGTLTARGEDGNTEKVYPLRNVEPVFCRSYFHGRGTKCWSVIDDETGKALFVKDSWRCDHRTSEYVHLKRALGVPGVVQMISCEDNRRTTRELRGFKEGDIAPEHLDNHTSIRVVTESYSLPLFKFTDAKQVLCIFRDAIAGHREMLRAGSLHRDVSLPNILQGRPGAEPGNRGILIDFDMATSYDPNATSNAQTDWTIGHPKFQSVMVLLSRELGEMALVHDNLDDLESFLYVYTHIIHEYDSSGEFHPLAQLDPLRLWDKYQDNPKIVAKLKRKFLAEPQGSTPKDVEARWPKECLDVLGGFKAYMAKVVIKCKMRLIEEAPVNTREEILKELRLSYEKHYKCILRAFDEGIAALERVEAAADADEDGNAPSPASLPPPATAEDDGDASPPYPPPTAGGNRLKRPREDEEELPRAKRATLIPGWSDVSNPFI</sequence>
<feature type="domain" description="Fungal-type protein kinase" evidence="2">
    <location>
        <begin position="163"/>
        <end position="510"/>
    </location>
</feature>
<comment type="caution">
    <text evidence="3">The sequence shown here is derived from an EMBL/GenBank/DDBJ whole genome shotgun (WGS) entry which is preliminary data.</text>
</comment>
<feature type="region of interest" description="Disordered" evidence="1">
    <location>
        <begin position="637"/>
        <end position="706"/>
    </location>
</feature>
<dbReference type="PANTHER" id="PTHR38248:SF2">
    <property type="entry name" value="FUNK1 11"/>
    <property type="match status" value="1"/>
</dbReference>
<evidence type="ECO:0000259" key="2">
    <source>
        <dbReference type="Pfam" id="PF17667"/>
    </source>
</evidence>
<dbReference type="SUPFAM" id="SSF56112">
    <property type="entry name" value="Protein kinase-like (PK-like)"/>
    <property type="match status" value="1"/>
</dbReference>
<proteinExistence type="predicted"/>
<keyword evidence="4" id="KW-1185">Reference proteome</keyword>
<dbReference type="AlphaFoldDB" id="A0A9W8MAH0"/>
<dbReference type="EMBL" id="JANBPK010001203">
    <property type="protein sequence ID" value="KAJ2924845.1"/>
    <property type="molecule type" value="Genomic_DNA"/>
</dbReference>
<evidence type="ECO:0000313" key="4">
    <source>
        <dbReference type="Proteomes" id="UP001140091"/>
    </source>
</evidence>
<evidence type="ECO:0000256" key="1">
    <source>
        <dbReference type="SAM" id="MobiDB-lite"/>
    </source>
</evidence>
<evidence type="ECO:0000313" key="3">
    <source>
        <dbReference type="EMBL" id="KAJ2924845.1"/>
    </source>
</evidence>
<gene>
    <name evidence="3" type="ORF">H1R20_g12263</name>
</gene>
<dbReference type="InterPro" id="IPR011009">
    <property type="entry name" value="Kinase-like_dom_sf"/>
</dbReference>